<protein>
    <submittedName>
        <fullName evidence="2">Uncharacterized protein</fullName>
    </submittedName>
</protein>
<evidence type="ECO:0000313" key="2">
    <source>
        <dbReference type="EMBL" id="PBC26239.1"/>
    </source>
</evidence>
<feature type="compositionally biased region" description="Basic and acidic residues" evidence="1">
    <location>
        <begin position="26"/>
        <end position="44"/>
    </location>
</feature>
<dbReference type="AlphaFoldDB" id="A0A2A3E4Z1"/>
<feature type="region of interest" description="Disordered" evidence="1">
    <location>
        <begin position="26"/>
        <end position="112"/>
    </location>
</feature>
<feature type="compositionally biased region" description="Gly residues" evidence="1">
    <location>
        <begin position="45"/>
        <end position="80"/>
    </location>
</feature>
<proteinExistence type="predicted"/>
<dbReference type="EMBL" id="KZ288403">
    <property type="protein sequence ID" value="PBC26239.1"/>
    <property type="molecule type" value="Genomic_DNA"/>
</dbReference>
<organism evidence="2 3">
    <name type="scientific">Apis cerana cerana</name>
    <name type="common">Oriental honeybee</name>
    <dbReference type="NCBI Taxonomy" id="94128"/>
    <lineage>
        <taxon>Eukaryota</taxon>
        <taxon>Metazoa</taxon>
        <taxon>Ecdysozoa</taxon>
        <taxon>Arthropoda</taxon>
        <taxon>Hexapoda</taxon>
        <taxon>Insecta</taxon>
        <taxon>Pterygota</taxon>
        <taxon>Neoptera</taxon>
        <taxon>Endopterygota</taxon>
        <taxon>Hymenoptera</taxon>
        <taxon>Apocrita</taxon>
        <taxon>Aculeata</taxon>
        <taxon>Apoidea</taxon>
        <taxon>Anthophila</taxon>
        <taxon>Apidae</taxon>
        <taxon>Apis</taxon>
    </lineage>
</organism>
<gene>
    <name evidence="2" type="ORF">APICC_01436</name>
</gene>
<feature type="compositionally biased region" description="Basic and acidic residues" evidence="1">
    <location>
        <begin position="81"/>
        <end position="101"/>
    </location>
</feature>
<reference evidence="2 3" key="1">
    <citation type="submission" date="2014-07" db="EMBL/GenBank/DDBJ databases">
        <title>Genomic and transcriptomic analysis on Apis cerana provide comprehensive insights into honey bee biology.</title>
        <authorList>
            <person name="Diao Q."/>
            <person name="Sun L."/>
            <person name="Zheng H."/>
            <person name="Zheng H."/>
            <person name="Xu S."/>
            <person name="Wang S."/>
            <person name="Zeng Z."/>
            <person name="Hu F."/>
            <person name="Su S."/>
            <person name="Wu J."/>
        </authorList>
    </citation>
    <scope>NUCLEOTIDE SEQUENCE [LARGE SCALE GENOMIC DNA]</scope>
    <source>
        <tissue evidence="2">Pupae without intestine</tissue>
    </source>
</reference>
<keyword evidence="3" id="KW-1185">Reference proteome</keyword>
<dbReference type="Proteomes" id="UP000242457">
    <property type="component" value="Unassembled WGS sequence"/>
</dbReference>
<evidence type="ECO:0000313" key="3">
    <source>
        <dbReference type="Proteomes" id="UP000242457"/>
    </source>
</evidence>
<accession>A0A2A3E4Z1</accession>
<sequence length="112" mass="11110">MLMCYTAETSVLATKHSFANIRYAMPREGRGRGGECDSVGEGKRAAGGGNGGGDEAGGEGGGGSVGGNGGGDDGGGGGGGEIEKQEETIKVDANDKEKMIDPEAAIRTSKMV</sequence>
<evidence type="ECO:0000256" key="1">
    <source>
        <dbReference type="SAM" id="MobiDB-lite"/>
    </source>
</evidence>
<name>A0A2A3E4Z1_APICC</name>